<dbReference type="Pfam" id="PF01471">
    <property type="entry name" value="PG_binding_1"/>
    <property type="match status" value="1"/>
</dbReference>
<name>A0ABW0DSD6_9ACTN</name>
<dbReference type="InterPro" id="IPR036365">
    <property type="entry name" value="PGBD-like_sf"/>
</dbReference>
<evidence type="ECO:0000259" key="3">
    <source>
        <dbReference type="Pfam" id="PF01471"/>
    </source>
</evidence>
<feature type="region of interest" description="Disordered" evidence="2">
    <location>
        <begin position="439"/>
        <end position="466"/>
    </location>
</feature>
<dbReference type="EMBL" id="JBHSKN010000009">
    <property type="protein sequence ID" value="MFC5240298.1"/>
    <property type="molecule type" value="Genomic_DNA"/>
</dbReference>
<dbReference type="PANTHER" id="PTHR30469:SF15">
    <property type="entry name" value="HLYD FAMILY OF SECRETION PROTEINS"/>
    <property type="match status" value="1"/>
</dbReference>
<dbReference type="InterPro" id="IPR036366">
    <property type="entry name" value="PGBDSf"/>
</dbReference>
<accession>A0ABW0DSD6</accession>
<sequence>MLRNRVRATVGVCVSAVVLTVVGLASTAYVKSPQQVASEAGPPAPDVLTAPVEHRVLTDTVVIRGAVEAGRTIAVSSAGPSGKESASPVVTKVMVGQGDSVEPATSLVEISGRPLFALKGALPVYRDLRPGAHGDDVRQLQKALEEKGFSVGGDRLGTFGAGTKEAVRKLYAALGYDPVPADPEGAQRLKEAERAVRDMERAWQDAESGTDRERAAEDLADAREELADAKAVDGPMVPASEIVFLPELPARVDAVEAAVGAAPGGTLLSVSVGELVVRGALTAADKGLVRKGQKVDIFSELTGTTATGKVTSVADRLSTPDAGAKGEDAGAVEQPAVAGTGAAGYTVVVTPDRPLPGDLVHQGVRLTIKAAASEGKVLVVPVGAVSAGADVRTTVTVLRDAGRRERVDVRPGISGDGYVAVAPLTDGALDPGDRVVVGVAPAGSTDGAGSGSSDVSVQLGNGEPTR</sequence>
<feature type="compositionally biased region" description="Low complexity" evidence="2">
    <location>
        <begin position="442"/>
        <end position="457"/>
    </location>
</feature>
<evidence type="ECO:0000256" key="2">
    <source>
        <dbReference type="SAM" id="MobiDB-lite"/>
    </source>
</evidence>
<feature type="domain" description="Peptidoglycan binding-like" evidence="3">
    <location>
        <begin position="134"/>
        <end position="169"/>
    </location>
</feature>
<gene>
    <name evidence="4" type="ORF">ACFPWV_10340</name>
</gene>
<dbReference type="Gene3D" id="2.40.420.20">
    <property type="match status" value="1"/>
</dbReference>
<evidence type="ECO:0000256" key="1">
    <source>
        <dbReference type="SAM" id="Coils"/>
    </source>
</evidence>
<dbReference type="PANTHER" id="PTHR30469">
    <property type="entry name" value="MULTIDRUG RESISTANCE PROTEIN MDTA"/>
    <property type="match status" value="1"/>
</dbReference>
<dbReference type="RefSeq" id="WP_344559709.1">
    <property type="nucleotide sequence ID" value="NZ_BAAATG010000014.1"/>
</dbReference>
<dbReference type="SUPFAM" id="SSF47090">
    <property type="entry name" value="PGBD-like"/>
    <property type="match status" value="1"/>
</dbReference>
<dbReference type="Proteomes" id="UP001596035">
    <property type="component" value="Unassembled WGS sequence"/>
</dbReference>
<comment type="caution">
    <text evidence="4">The sequence shown here is derived from an EMBL/GenBank/DDBJ whole genome shotgun (WGS) entry which is preliminary data.</text>
</comment>
<organism evidence="4 5">
    <name type="scientific">Streptomyces atrovirens</name>
    <dbReference type="NCBI Taxonomy" id="285556"/>
    <lineage>
        <taxon>Bacteria</taxon>
        <taxon>Bacillati</taxon>
        <taxon>Actinomycetota</taxon>
        <taxon>Actinomycetes</taxon>
        <taxon>Kitasatosporales</taxon>
        <taxon>Streptomycetaceae</taxon>
        <taxon>Streptomyces</taxon>
    </lineage>
</organism>
<proteinExistence type="predicted"/>
<protein>
    <submittedName>
        <fullName evidence="4">Peptidoglycan-binding protein</fullName>
    </submittedName>
</protein>
<evidence type="ECO:0000313" key="5">
    <source>
        <dbReference type="Proteomes" id="UP001596035"/>
    </source>
</evidence>
<reference evidence="5" key="1">
    <citation type="journal article" date="2019" name="Int. J. Syst. Evol. Microbiol.">
        <title>The Global Catalogue of Microorganisms (GCM) 10K type strain sequencing project: providing services to taxonomists for standard genome sequencing and annotation.</title>
        <authorList>
            <consortium name="The Broad Institute Genomics Platform"/>
            <consortium name="The Broad Institute Genome Sequencing Center for Infectious Disease"/>
            <person name="Wu L."/>
            <person name="Ma J."/>
        </authorList>
    </citation>
    <scope>NUCLEOTIDE SEQUENCE [LARGE SCALE GENOMIC DNA]</scope>
    <source>
        <strain evidence="5">CGMCC 4.7131</strain>
    </source>
</reference>
<dbReference type="InterPro" id="IPR002477">
    <property type="entry name" value="Peptidoglycan-bd-like"/>
</dbReference>
<evidence type="ECO:0000313" key="4">
    <source>
        <dbReference type="EMBL" id="MFC5240298.1"/>
    </source>
</evidence>
<keyword evidence="5" id="KW-1185">Reference proteome</keyword>
<feature type="coiled-coil region" evidence="1">
    <location>
        <begin position="189"/>
        <end position="232"/>
    </location>
</feature>
<keyword evidence="1" id="KW-0175">Coiled coil</keyword>
<dbReference type="Gene3D" id="1.10.101.10">
    <property type="entry name" value="PGBD-like superfamily/PGBD"/>
    <property type="match status" value="1"/>
</dbReference>